<evidence type="ECO:0000256" key="4">
    <source>
        <dbReference type="ARBA" id="ARBA00049903"/>
    </source>
</evidence>
<dbReference type="SUPFAM" id="SSF55035">
    <property type="entry name" value="NAD-binding domain of HMG-CoA reductase"/>
    <property type="match status" value="1"/>
</dbReference>
<dbReference type="EC" id="1.1.1.34" evidence="5"/>
<accession>A0A211YMV1</accession>
<dbReference type="NCBIfam" id="TIGR00533">
    <property type="entry name" value="HMG_CoA_R_NADP"/>
    <property type="match status" value="1"/>
</dbReference>
<gene>
    <name evidence="6" type="ORF">Pdsh_07765</name>
</gene>
<evidence type="ECO:0000256" key="2">
    <source>
        <dbReference type="ARBA" id="ARBA00022857"/>
    </source>
</evidence>
<comment type="catalytic activity">
    <reaction evidence="4 5">
        <text>(R)-mevalonate + 2 NADP(+) + CoA = (3S)-3-hydroxy-3-methylglutaryl-CoA + 2 NADPH + 2 H(+)</text>
        <dbReference type="Rhea" id="RHEA:15989"/>
        <dbReference type="ChEBI" id="CHEBI:15378"/>
        <dbReference type="ChEBI" id="CHEBI:36464"/>
        <dbReference type="ChEBI" id="CHEBI:43074"/>
        <dbReference type="ChEBI" id="CHEBI:57287"/>
        <dbReference type="ChEBI" id="CHEBI:57783"/>
        <dbReference type="ChEBI" id="CHEBI:58349"/>
        <dbReference type="EC" id="1.1.1.34"/>
    </reaction>
</comment>
<dbReference type="AlphaFoldDB" id="A0A211YMV1"/>
<dbReference type="Pfam" id="PF00368">
    <property type="entry name" value="HMG-CoA_red"/>
    <property type="match status" value="1"/>
</dbReference>
<dbReference type="PANTHER" id="PTHR10572:SF24">
    <property type="entry name" value="3-HYDROXY-3-METHYLGLUTARYL-COENZYME A REDUCTASE"/>
    <property type="match status" value="1"/>
</dbReference>
<dbReference type="PROSITE" id="PS00318">
    <property type="entry name" value="HMG_COA_REDUCTASE_2"/>
    <property type="match status" value="1"/>
</dbReference>
<evidence type="ECO:0000256" key="3">
    <source>
        <dbReference type="ARBA" id="ARBA00023002"/>
    </source>
</evidence>
<dbReference type="InterPro" id="IPR002202">
    <property type="entry name" value="HMG_CoA_Rdtase"/>
</dbReference>
<reference evidence="6 7" key="1">
    <citation type="submission" date="2017-05" db="EMBL/GenBank/DDBJ databases">
        <title>The draft genome of the hyperthermophilic archaeon 'Pyrodictium delaneyi strain Hulk', an iron and nitrate reducer, reveals the capacity for sulfate reduction.</title>
        <authorList>
            <person name="Demey L.M."/>
            <person name="Miller C."/>
            <person name="Manzella M."/>
            <person name="Reguera G."/>
            <person name="Kashefi K."/>
        </authorList>
    </citation>
    <scope>NUCLEOTIDE SEQUENCE [LARGE SCALE GENOMIC DNA]</scope>
    <source>
        <strain evidence="6 7">Hulk</strain>
    </source>
</reference>
<dbReference type="InterPro" id="IPR023282">
    <property type="entry name" value="HMG_CoA_Rdtase_N"/>
</dbReference>
<sequence length="439" mass="46703">MHLIGPGSCVASLRGCFLAGDAESWNEKLEEVVQGIVEGRIKLHEADKILGNANAAALARRLALERMLGVGLSSIGSTILDFEELVGRNIENPIGAVQVPVGVVGPLRVHGEYARGDFYVPLATTEGALVASINRGAKAVTLSGGARARVVYDGMARAPAFWTPSVDEAVRFIQWVRERIEDIRREAESTTRHGRLVEIQPFLAGNIVWLRFVYSTGDAMGMNMATIATDRAAEWILNNYPGTVRLVAISGNMCTDKKPAMINMLLGRGKTVIAEAVIKRDVALKVLKAPPEEIDAVNRVKNLLGSARAGSLSYNAHFANIIAAIFIATGQDVAQVVESSMGYTWTEVRDGDLYISVTLPSLEVGTVGGGTRLPTQREALAMLGVAGGGDPPGTNARKLAEIIAATVLAGELNLLAALAANELARAHRLLGRGEARNKG</sequence>
<dbReference type="CDD" id="cd00643">
    <property type="entry name" value="HMG-CoA_reductase_classI"/>
    <property type="match status" value="1"/>
</dbReference>
<dbReference type="GO" id="GO:0015936">
    <property type="term" value="P:coenzyme A metabolic process"/>
    <property type="evidence" value="ECO:0007669"/>
    <property type="project" value="InterPro"/>
</dbReference>
<dbReference type="PRINTS" id="PR00071">
    <property type="entry name" value="HMGCOARDTASE"/>
</dbReference>
<comment type="caution">
    <text evidence="6">The sequence shown here is derived from an EMBL/GenBank/DDBJ whole genome shotgun (WGS) entry which is preliminary data.</text>
</comment>
<dbReference type="GO" id="GO:0004420">
    <property type="term" value="F:hydroxymethylglutaryl-CoA reductase (NADPH) activity"/>
    <property type="evidence" value="ECO:0007669"/>
    <property type="project" value="UniProtKB-EC"/>
</dbReference>
<dbReference type="Gene3D" id="3.30.70.420">
    <property type="entry name" value="Hydroxymethylglutaryl-CoA reductase, class I/II, NAD/NADP-binding domain"/>
    <property type="match status" value="1"/>
</dbReference>
<comment type="similarity">
    <text evidence="1 5">Belongs to the HMG-CoA reductase family.</text>
</comment>
<evidence type="ECO:0000313" key="6">
    <source>
        <dbReference type="EMBL" id="OWJ54363.1"/>
    </source>
</evidence>
<evidence type="ECO:0000313" key="7">
    <source>
        <dbReference type="Proteomes" id="UP000196694"/>
    </source>
</evidence>
<dbReference type="Gene3D" id="1.10.3270.10">
    <property type="entry name" value="HMGR, N-terminal domain"/>
    <property type="match status" value="1"/>
</dbReference>
<dbReference type="InterPro" id="IPR023074">
    <property type="entry name" value="HMG_CoA_Rdtase_cat_sf"/>
</dbReference>
<dbReference type="InterPro" id="IPR009023">
    <property type="entry name" value="HMG_CoA_Rdtase_NAD(P)-bd_sf"/>
</dbReference>
<evidence type="ECO:0000256" key="5">
    <source>
        <dbReference type="RuleBase" id="RU361219"/>
    </source>
</evidence>
<dbReference type="PROSITE" id="PS50065">
    <property type="entry name" value="HMG_COA_REDUCTASE_4"/>
    <property type="match status" value="1"/>
</dbReference>
<dbReference type="UniPathway" id="UPA00058">
    <property type="reaction ID" value="UER00103"/>
</dbReference>
<dbReference type="InterPro" id="IPR004554">
    <property type="entry name" value="HMG_CoA_Rdtase_eu_arc"/>
</dbReference>
<dbReference type="OrthoDB" id="10981at2157"/>
<dbReference type="InterPro" id="IPR009029">
    <property type="entry name" value="HMG_CoA_Rdtase_sub-bd_dom_sf"/>
</dbReference>
<dbReference type="Proteomes" id="UP000196694">
    <property type="component" value="Unassembled WGS sequence"/>
</dbReference>
<proteinExistence type="inferred from homology"/>
<evidence type="ECO:0000256" key="1">
    <source>
        <dbReference type="ARBA" id="ARBA00007661"/>
    </source>
</evidence>
<organism evidence="6 7">
    <name type="scientific">Pyrodictium delaneyi</name>
    <dbReference type="NCBI Taxonomy" id="1273541"/>
    <lineage>
        <taxon>Archaea</taxon>
        <taxon>Thermoproteota</taxon>
        <taxon>Thermoprotei</taxon>
        <taxon>Desulfurococcales</taxon>
        <taxon>Pyrodictiaceae</taxon>
        <taxon>Pyrodictium</taxon>
    </lineage>
</organism>
<dbReference type="EMBL" id="NCQP01000006">
    <property type="protein sequence ID" value="OWJ54363.1"/>
    <property type="molecule type" value="Genomic_DNA"/>
</dbReference>
<dbReference type="GO" id="GO:0016126">
    <property type="term" value="P:sterol biosynthetic process"/>
    <property type="evidence" value="ECO:0007669"/>
    <property type="project" value="TreeGrafter"/>
</dbReference>
<dbReference type="InterPro" id="IPR023076">
    <property type="entry name" value="HMG_CoA_Rdtase_CS"/>
</dbReference>
<dbReference type="PROSITE" id="PS00066">
    <property type="entry name" value="HMG_COA_REDUCTASE_1"/>
    <property type="match status" value="1"/>
</dbReference>
<keyword evidence="2 5" id="KW-0521">NADP</keyword>
<name>A0A211YMV1_9CREN</name>
<dbReference type="SUPFAM" id="SSF56542">
    <property type="entry name" value="Substrate-binding domain of HMG-CoA reductase"/>
    <property type="match status" value="1"/>
</dbReference>
<dbReference type="FunFam" id="3.30.70.420:FF:000001">
    <property type="entry name" value="3-hydroxy-3-methylglutaryl coenzyme A reductase"/>
    <property type="match status" value="1"/>
</dbReference>
<dbReference type="GO" id="GO:0008299">
    <property type="term" value="P:isoprenoid biosynthetic process"/>
    <property type="evidence" value="ECO:0007669"/>
    <property type="project" value="InterPro"/>
</dbReference>
<dbReference type="Gene3D" id="3.90.770.10">
    <property type="entry name" value="3-hydroxy-3-methylglutaryl-coenzyme A Reductase, Chain A, domain 2"/>
    <property type="match status" value="1"/>
</dbReference>
<comment type="pathway">
    <text evidence="5">Metabolic intermediate biosynthesis; (R)-mevalonate biosynthesis; (R)-mevalonate from acetyl-CoA: step 3/3.</text>
</comment>
<protein>
    <recommendedName>
        <fullName evidence="5">3-hydroxy-3-methylglutaryl coenzyme A reductase</fullName>
        <shortName evidence="5">HMG-CoA reductase</shortName>
        <ecNumber evidence="5">1.1.1.34</ecNumber>
    </recommendedName>
</protein>
<keyword evidence="3 5" id="KW-0560">Oxidoreductase</keyword>
<dbReference type="PANTHER" id="PTHR10572">
    <property type="entry name" value="3-HYDROXY-3-METHYLGLUTARYL-COENZYME A REDUCTASE"/>
    <property type="match status" value="1"/>
</dbReference>
<keyword evidence="7" id="KW-1185">Reference proteome</keyword>